<reference evidence="2" key="1">
    <citation type="submission" date="2021-03" db="EMBL/GenBank/DDBJ databases">
        <title>Draft genome sequence of rust myrtle Austropuccinia psidii MF-1, a brazilian biotype.</title>
        <authorList>
            <person name="Quecine M.C."/>
            <person name="Pachon D.M.R."/>
            <person name="Bonatelli M.L."/>
            <person name="Correr F.H."/>
            <person name="Franceschini L.M."/>
            <person name="Leite T.F."/>
            <person name="Margarido G.R.A."/>
            <person name="Almeida C.A."/>
            <person name="Ferrarezi J.A."/>
            <person name="Labate C.A."/>
        </authorList>
    </citation>
    <scope>NUCLEOTIDE SEQUENCE</scope>
    <source>
        <strain evidence="2">MF-1</strain>
    </source>
</reference>
<dbReference type="PANTHER" id="PTHR34706">
    <property type="entry name" value="SLR1338 PROTEIN"/>
    <property type="match status" value="1"/>
</dbReference>
<dbReference type="OrthoDB" id="2142040at2759"/>
<dbReference type="Proteomes" id="UP000765509">
    <property type="component" value="Unassembled WGS sequence"/>
</dbReference>
<dbReference type="SUPFAM" id="SSF53300">
    <property type="entry name" value="vWA-like"/>
    <property type="match status" value="1"/>
</dbReference>
<proteinExistence type="predicted"/>
<feature type="compositionally biased region" description="Basic residues" evidence="1">
    <location>
        <begin position="44"/>
        <end position="54"/>
    </location>
</feature>
<dbReference type="PANTHER" id="PTHR34706:SF1">
    <property type="entry name" value="VWFA DOMAIN-CONTAINING PROTEIN"/>
    <property type="match status" value="1"/>
</dbReference>
<protein>
    <recommendedName>
        <fullName evidence="4">VWFA domain-containing protein</fullName>
    </recommendedName>
</protein>
<sequence>MVDPRLLFEFVNLPATNKHYDVKFPSSEHKRAQASYAPSVPQKRMSRGLSKVKKTHECLSNNKLTSALIRSFQEVKNAKKPNMKQSSRKVSQPLDLSIKSEKFDAQKGVLPLLGERTFALDNRDSLENSSHLKRRLTVCDELSKKTSKLATQRSCYPVIPDQQLATLPKAHLEAKMTKINHHPENNLLGTLKRVKTKFLVDDSASMSLDGKWEAAKKVLGTLVDTASKYETGGVEVDFLNYPKSLRSVKDKATIIKQLKFVQPVGESTPIEVKVEMILHHYLEKLEYVAITNKTFLKPLNLIILTDGITDDVDSLIWIIRETSSRLDAAHFRLNQIGIQFVIIGDESCVARVLRVLDDQLQTKYGVSRDMVDVTRFLGKTTNSFVIKCLLGGIDRDVRSAIPGYRQS</sequence>
<dbReference type="EMBL" id="AVOT02005286">
    <property type="protein sequence ID" value="MBW0478702.1"/>
    <property type="molecule type" value="Genomic_DNA"/>
</dbReference>
<name>A0A9Q3C7U4_9BASI</name>
<dbReference type="Gene3D" id="3.40.50.410">
    <property type="entry name" value="von Willebrand factor, type A domain"/>
    <property type="match status" value="1"/>
</dbReference>
<keyword evidence="3" id="KW-1185">Reference proteome</keyword>
<organism evidence="2 3">
    <name type="scientific">Austropuccinia psidii MF-1</name>
    <dbReference type="NCBI Taxonomy" id="1389203"/>
    <lineage>
        <taxon>Eukaryota</taxon>
        <taxon>Fungi</taxon>
        <taxon>Dikarya</taxon>
        <taxon>Basidiomycota</taxon>
        <taxon>Pucciniomycotina</taxon>
        <taxon>Pucciniomycetes</taxon>
        <taxon>Pucciniales</taxon>
        <taxon>Sphaerophragmiaceae</taxon>
        <taxon>Austropuccinia</taxon>
    </lineage>
</organism>
<evidence type="ECO:0000313" key="3">
    <source>
        <dbReference type="Proteomes" id="UP000765509"/>
    </source>
</evidence>
<accession>A0A9Q3C7U4</accession>
<dbReference type="AlphaFoldDB" id="A0A9Q3C7U4"/>
<evidence type="ECO:0000256" key="1">
    <source>
        <dbReference type="SAM" id="MobiDB-lite"/>
    </source>
</evidence>
<gene>
    <name evidence="2" type="ORF">O181_018417</name>
</gene>
<dbReference type="InterPro" id="IPR036465">
    <property type="entry name" value="vWFA_dom_sf"/>
</dbReference>
<evidence type="ECO:0000313" key="2">
    <source>
        <dbReference type="EMBL" id="MBW0478702.1"/>
    </source>
</evidence>
<feature type="region of interest" description="Disordered" evidence="1">
    <location>
        <begin position="32"/>
        <end position="54"/>
    </location>
</feature>
<evidence type="ECO:0008006" key="4">
    <source>
        <dbReference type="Google" id="ProtNLM"/>
    </source>
</evidence>
<comment type="caution">
    <text evidence="2">The sequence shown here is derived from an EMBL/GenBank/DDBJ whole genome shotgun (WGS) entry which is preliminary data.</text>
</comment>